<name>A0A0A8YWT3_ARUDO</name>
<proteinExistence type="predicted"/>
<accession>A0A0A8YWT3</accession>
<reference evidence="1" key="2">
    <citation type="journal article" date="2015" name="Data Brief">
        <title>Shoot transcriptome of the giant reed, Arundo donax.</title>
        <authorList>
            <person name="Barrero R.A."/>
            <person name="Guerrero F.D."/>
            <person name="Moolhuijzen P."/>
            <person name="Goolsby J.A."/>
            <person name="Tidwell J."/>
            <person name="Bellgard S.E."/>
            <person name="Bellgard M.I."/>
        </authorList>
    </citation>
    <scope>NUCLEOTIDE SEQUENCE</scope>
    <source>
        <tissue evidence="1">Shoot tissue taken approximately 20 cm above the soil surface</tissue>
    </source>
</reference>
<dbReference type="EMBL" id="GBRH01268002">
    <property type="protein sequence ID" value="JAD29893.1"/>
    <property type="molecule type" value="Transcribed_RNA"/>
</dbReference>
<organism evidence="1">
    <name type="scientific">Arundo donax</name>
    <name type="common">Giant reed</name>
    <name type="synonym">Donax arundinaceus</name>
    <dbReference type="NCBI Taxonomy" id="35708"/>
    <lineage>
        <taxon>Eukaryota</taxon>
        <taxon>Viridiplantae</taxon>
        <taxon>Streptophyta</taxon>
        <taxon>Embryophyta</taxon>
        <taxon>Tracheophyta</taxon>
        <taxon>Spermatophyta</taxon>
        <taxon>Magnoliopsida</taxon>
        <taxon>Liliopsida</taxon>
        <taxon>Poales</taxon>
        <taxon>Poaceae</taxon>
        <taxon>PACMAD clade</taxon>
        <taxon>Arundinoideae</taxon>
        <taxon>Arundineae</taxon>
        <taxon>Arundo</taxon>
    </lineage>
</organism>
<dbReference type="AlphaFoldDB" id="A0A0A8YWT3"/>
<reference evidence="1" key="1">
    <citation type="submission" date="2014-09" db="EMBL/GenBank/DDBJ databases">
        <authorList>
            <person name="Magalhaes I.L.F."/>
            <person name="Oliveira U."/>
            <person name="Santos F.R."/>
            <person name="Vidigal T.H.D.A."/>
            <person name="Brescovit A.D."/>
            <person name="Santos A.J."/>
        </authorList>
    </citation>
    <scope>NUCLEOTIDE SEQUENCE</scope>
    <source>
        <tissue evidence="1">Shoot tissue taken approximately 20 cm above the soil surface</tissue>
    </source>
</reference>
<protein>
    <submittedName>
        <fullName evidence="1">Uncharacterized protein</fullName>
    </submittedName>
</protein>
<sequence>MISFFFLRTRRRAAYHCIKKEETPITTHTHTLP</sequence>
<evidence type="ECO:0000313" key="1">
    <source>
        <dbReference type="EMBL" id="JAD29893.1"/>
    </source>
</evidence>